<dbReference type="EMBL" id="JAEKJZ010000003">
    <property type="protein sequence ID" value="MBN9672168.1"/>
    <property type="molecule type" value="Genomic_DNA"/>
</dbReference>
<dbReference type="InterPro" id="IPR009003">
    <property type="entry name" value="Peptidase_S1_PA"/>
</dbReference>
<dbReference type="SUPFAM" id="SSF50494">
    <property type="entry name" value="Trypsin-like serine proteases"/>
    <property type="match status" value="1"/>
</dbReference>
<evidence type="ECO:0000313" key="2">
    <source>
        <dbReference type="EMBL" id="MBN9672168.1"/>
    </source>
</evidence>
<dbReference type="Proteomes" id="UP000664096">
    <property type="component" value="Unassembled WGS sequence"/>
</dbReference>
<feature type="region of interest" description="Disordered" evidence="1">
    <location>
        <begin position="1"/>
        <end position="46"/>
    </location>
</feature>
<dbReference type="AlphaFoldDB" id="A0A939EFQ9"/>
<sequence length="375" mass="40538">MSNDGFDFEKSPKRIRRLFSSGGGEGVGEGGGQESTGGGGSSPGQRDITAIASRLRGTSAGRSRMSQIEAEGVARSIVATAQKGLESIDGSPDGALSFEETVALEAVIHVRGRPAVRVMGDELEDIRQYPDADLWVMLADEHRAKLQKTTAASSAVWVRDTLLQSFSWVQGTAFLIKPDLALTNRHVLFPPTGTRLARRVPGTTQARLKREYEVLLDFAFDDGAPRQAKYRITDIPFVAGDSDPVDAAVLKVEPVSGVAPDPLPVTQKDVYEIDRLYIVGHPGKLKYVPDNIQMVFGEPDERKRVSFGKLMDPDVQGQQNIVHDASTIGGFSGSALHGFMDQAVYGLHYWGDQVAGNRAISAEALRQHPVLGAML</sequence>
<feature type="compositionally biased region" description="Gly residues" evidence="1">
    <location>
        <begin position="21"/>
        <end position="42"/>
    </location>
</feature>
<evidence type="ECO:0000256" key="1">
    <source>
        <dbReference type="SAM" id="MobiDB-lite"/>
    </source>
</evidence>
<dbReference type="InterPro" id="IPR043504">
    <property type="entry name" value="Peptidase_S1_PA_chymotrypsin"/>
</dbReference>
<proteinExistence type="predicted"/>
<evidence type="ECO:0000313" key="3">
    <source>
        <dbReference type="Proteomes" id="UP000664096"/>
    </source>
</evidence>
<organism evidence="2 3">
    <name type="scientific">Roseibium aggregatum</name>
    <dbReference type="NCBI Taxonomy" id="187304"/>
    <lineage>
        <taxon>Bacteria</taxon>
        <taxon>Pseudomonadati</taxon>
        <taxon>Pseudomonadota</taxon>
        <taxon>Alphaproteobacteria</taxon>
        <taxon>Hyphomicrobiales</taxon>
        <taxon>Stappiaceae</taxon>
        <taxon>Roseibium</taxon>
    </lineage>
</organism>
<dbReference type="Pfam" id="PF13365">
    <property type="entry name" value="Trypsin_2"/>
    <property type="match status" value="1"/>
</dbReference>
<name>A0A939EFQ9_9HYPH</name>
<accession>A0A939EFQ9</accession>
<protein>
    <submittedName>
        <fullName evidence="2">Trypsin-like peptidase domain-containing protein</fullName>
    </submittedName>
</protein>
<dbReference type="Gene3D" id="2.40.10.10">
    <property type="entry name" value="Trypsin-like serine proteases"/>
    <property type="match status" value="2"/>
</dbReference>
<reference evidence="2" key="1">
    <citation type="submission" date="2020-12" db="EMBL/GenBank/DDBJ databases">
        <title>Oil enriched cultivation method for isolating marine PHA-producing bacteria.</title>
        <authorList>
            <person name="Zheng W."/>
            <person name="Yu S."/>
            <person name="Huang Y."/>
        </authorList>
    </citation>
    <scope>NUCLEOTIDE SEQUENCE</scope>
    <source>
        <strain evidence="2">SY-2-12</strain>
    </source>
</reference>
<dbReference type="RefSeq" id="WP_207141994.1">
    <property type="nucleotide sequence ID" value="NZ_JAEKJZ010000003.1"/>
</dbReference>
<comment type="caution">
    <text evidence="2">The sequence shown here is derived from an EMBL/GenBank/DDBJ whole genome shotgun (WGS) entry which is preliminary data.</text>
</comment>
<gene>
    <name evidence="2" type="ORF">JF539_17580</name>
</gene>